<dbReference type="EMBL" id="QLII01000001">
    <property type="protein sequence ID" value="RAI75481.1"/>
    <property type="molecule type" value="Genomic_DNA"/>
</dbReference>
<dbReference type="OrthoDB" id="922982at2"/>
<evidence type="ECO:0000313" key="1">
    <source>
        <dbReference type="EMBL" id="RAI75481.1"/>
    </source>
</evidence>
<dbReference type="RefSeq" id="WP_111343953.1">
    <property type="nucleotide sequence ID" value="NZ_QLII01000001.1"/>
</dbReference>
<gene>
    <name evidence="1" type="ORF">HMF3257_17290</name>
</gene>
<keyword evidence="2" id="KW-1185">Reference proteome</keyword>
<dbReference type="InterPro" id="IPR025345">
    <property type="entry name" value="DUF4249"/>
</dbReference>
<organism evidence="1 2">
    <name type="scientific">Spirosoma telluris</name>
    <dbReference type="NCBI Taxonomy" id="2183553"/>
    <lineage>
        <taxon>Bacteria</taxon>
        <taxon>Pseudomonadati</taxon>
        <taxon>Bacteroidota</taxon>
        <taxon>Cytophagia</taxon>
        <taxon>Cytophagales</taxon>
        <taxon>Cytophagaceae</taxon>
        <taxon>Spirosoma</taxon>
    </lineage>
</organism>
<sequence>MRTRTTLFLLVSISTLLVTCIDQVDLPIRTEEPRLVVEGQITNEAPPYTVRLTYTGKYGGTNGQSINDQYVKEAQVTIADDQNRSTRFVSVGQGLYRTTDSTFRGQVGRAYSLTVVLADGKRYVTKSERMPAVPVIDSISSTLVKTGNLTIPYAFSYGINTNDPANEQNYYRWSAYGYTTRLSVGVPCSLGNPSKCNYRCWTPVSNDVVNIYSDEAINGNPLRNRFVLQVPIYAIGPQLVEVQQFGMTQTNYQFWKLYQQQNARTGSIFDPLPAPVTGNLVNASDPTDLARGYFAVTSVTRRRYRQQNYPNVVFYSALVSFISSQIIPDGDCRNTYGNVPIIEPEGW</sequence>
<dbReference type="Proteomes" id="UP000249016">
    <property type="component" value="Unassembled WGS sequence"/>
</dbReference>
<accession>A0A327NJA5</accession>
<name>A0A327NJA5_9BACT</name>
<reference evidence="1 2" key="1">
    <citation type="submission" date="2018-06" db="EMBL/GenBank/DDBJ databases">
        <title>Spirosoma sp. HMF3257 Genome sequencing and assembly.</title>
        <authorList>
            <person name="Kang H."/>
            <person name="Cha I."/>
            <person name="Kim H."/>
            <person name="Kang J."/>
            <person name="Joh K."/>
        </authorList>
    </citation>
    <scope>NUCLEOTIDE SEQUENCE [LARGE SCALE GENOMIC DNA]</scope>
    <source>
        <strain evidence="1 2">HMF3257</strain>
    </source>
</reference>
<dbReference type="Pfam" id="PF14054">
    <property type="entry name" value="DUF4249"/>
    <property type="match status" value="1"/>
</dbReference>
<comment type="caution">
    <text evidence="1">The sequence shown here is derived from an EMBL/GenBank/DDBJ whole genome shotgun (WGS) entry which is preliminary data.</text>
</comment>
<dbReference type="AlphaFoldDB" id="A0A327NJA5"/>
<protein>
    <submittedName>
        <fullName evidence="1">DUF4249 domain-containing protein</fullName>
    </submittedName>
</protein>
<proteinExistence type="predicted"/>
<evidence type="ECO:0000313" key="2">
    <source>
        <dbReference type="Proteomes" id="UP000249016"/>
    </source>
</evidence>